<name>F5ZD16_ALTNA</name>
<protein>
    <submittedName>
        <fullName evidence="2">Group 1 glycosyl transferase</fullName>
    </submittedName>
</protein>
<evidence type="ECO:0000259" key="1">
    <source>
        <dbReference type="Pfam" id="PF00534"/>
    </source>
</evidence>
<gene>
    <name evidence="2" type="ordered locus">ambt_11285</name>
</gene>
<keyword evidence="3" id="KW-1185">Reference proteome</keyword>
<dbReference type="PANTHER" id="PTHR45947:SF15">
    <property type="entry name" value="TEICHURONIC ACID BIOSYNTHESIS GLYCOSYLTRANSFERASE TUAC-RELATED"/>
    <property type="match status" value="1"/>
</dbReference>
<dbReference type="EMBL" id="CP002339">
    <property type="protein sequence ID" value="AEF03778.1"/>
    <property type="molecule type" value="Genomic_DNA"/>
</dbReference>
<dbReference type="RefSeq" id="WP_013784709.1">
    <property type="nucleotide sequence ID" value="NC_015554.1"/>
</dbReference>
<reference evidence="2 3" key="1">
    <citation type="journal article" date="2011" name="J. Bacteriol.">
        <title>Complete genome sequence of the polycyclic aromatic hydrocarbon-degrading bacterium Alteromonas sp. strain SN2.</title>
        <authorList>
            <person name="Jin H.M."/>
            <person name="Jeong H."/>
            <person name="Moon E.J."/>
            <person name="Math R.K."/>
            <person name="Lee K."/>
            <person name="Kim H.J."/>
            <person name="Jeon C.O."/>
            <person name="Oh T.K."/>
            <person name="Kim J.F."/>
        </authorList>
    </citation>
    <scope>NUCLEOTIDE SEQUENCE [LARGE SCALE GENOMIC DNA]</scope>
    <source>
        <strain evidence="3">JCM 17741 / KACC 18427 / KCTC 11700BP / SN2</strain>
    </source>
</reference>
<accession>F5ZD16</accession>
<dbReference type="KEGG" id="alt:ambt_11285"/>
<evidence type="ECO:0000313" key="2">
    <source>
        <dbReference type="EMBL" id="AEF03778.1"/>
    </source>
</evidence>
<dbReference type="Gene3D" id="3.40.50.2000">
    <property type="entry name" value="Glycogen Phosphorylase B"/>
    <property type="match status" value="2"/>
</dbReference>
<dbReference type="OrthoDB" id="9768937at2"/>
<dbReference type="eggNOG" id="COG0438">
    <property type="taxonomic scope" value="Bacteria"/>
</dbReference>
<dbReference type="PANTHER" id="PTHR45947">
    <property type="entry name" value="SULFOQUINOVOSYL TRANSFERASE SQD2"/>
    <property type="match status" value="1"/>
</dbReference>
<feature type="domain" description="Glycosyl transferase family 1" evidence="1">
    <location>
        <begin position="241"/>
        <end position="381"/>
    </location>
</feature>
<dbReference type="GO" id="GO:0016757">
    <property type="term" value="F:glycosyltransferase activity"/>
    <property type="evidence" value="ECO:0007669"/>
    <property type="project" value="InterPro"/>
</dbReference>
<dbReference type="SUPFAM" id="SSF53756">
    <property type="entry name" value="UDP-Glycosyltransferase/glycogen phosphorylase"/>
    <property type="match status" value="1"/>
</dbReference>
<dbReference type="CDD" id="cd03801">
    <property type="entry name" value="GT4_PimA-like"/>
    <property type="match status" value="1"/>
</dbReference>
<evidence type="ECO:0000313" key="3">
    <source>
        <dbReference type="Proteomes" id="UP000000683"/>
    </source>
</evidence>
<keyword evidence="2" id="KW-0808">Transferase</keyword>
<organism evidence="2 3">
    <name type="scientific">Alteromonas naphthalenivorans</name>
    <dbReference type="NCBI Taxonomy" id="715451"/>
    <lineage>
        <taxon>Bacteria</taxon>
        <taxon>Pseudomonadati</taxon>
        <taxon>Pseudomonadota</taxon>
        <taxon>Gammaproteobacteria</taxon>
        <taxon>Alteromonadales</taxon>
        <taxon>Alteromonadaceae</taxon>
        <taxon>Alteromonas/Salinimonas group</taxon>
        <taxon>Alteromonas</taxon>
    </lineage>
</organism>
<dbReference type="Proteomes" id="UP000000683">
    <property type="component" value="Chromosome"/>
</dbReference>
<dbReference type="AlphaFoldDB" id="F5ZD16"/>
<sequence length="435" mass="48828">MNNIKKLRILVIAEAANPEWTSVPLLGWSFTNALSQHFDVHLATQQRNKSAIERFGWNEGAEFTSIDTEAINKPFYQLGKLLRGGTSLGWTIATAVASFTYPYFEYLCWKKFKGELLKGNYDIVHRITPVSPTAPSYLAKKLKKIGVPFVVGPLNGGVAWPDEFDELRKKEKEWLTKVRNFYKFLPGYTALRRDASAIICGSIATQNEMPSSAAGKLFYLPENGIDTERFSKVSSSGFNYPIKAVFIGRLVPYKGADMAIQAMKGLLQQGKMTYDIYGNGPEEENLKSLVKREGLEQYVTVHGFVPHELLQSKLLESDILVFPSIREFGGGVVLEAMATGIVPVVVDYAGPTELVNESSGYKVAISDRTQLIRNLENTLEEIASNPERLALKRAECLRRIQQHYTWQAKVDQINEVYMWTLGQGLKPKFTTNSFS</sequence>
<dbReference type="Pfam" id="PF00534">
    <property type="entry name" value="Glycos_transf_1"/>
    <property type="match status" value="1"/>
</dbReference>
<dbReference type="InterPro" id="IPR001296">
    <property type="entry name" value="Glyco_trans_1"/>
</dbReference>
<proteinExistence type="predicted"/>
<dbReference type="HOGENOM" id="CLU_052026_0_0_6"/>
<dbReference type="InterPro" id="IPR050194">
    <property type="entry name" value="Glycosyltransferase_grp1"/>
</dbReference>